<accession>A0A5N0V5D0</accession>
<reference evidence="8" key="1">
    <citation type="submission" date="2019-09" db="EMBL/GenBank/DDBJ databases">
        <authorList>
            <person name="Teo W.F.A."/>
            <person name="Duangmal K."/>
        </authorList>
    </citation>
    <scope>NUCLEOTIDE SEQUENCE [LARGE SCALE GENOMIC DNA]</scope>
    <source>
        <strain evidence="8">K81G1</strain>
    </source>
</reference>
<evidence type="ECO:0000259" key="7">
    <source>
        <dbReference type="PROSITE" id="PS51194"/>
    </source>
</evidence>
<dbReference type="Gene3D" id="3.40.50.300">
    <property type="entry name" value="P-loop containing nucleotide triphosphate hydrolases"/>
    <property type="match status" value="2"/>
</dbReference>
<dbReference type="Pfam" id="PF00270">
    <property type="entry name" value="DEAD"/>
    <property type="match status" value="1"/>
</dbReference>
<evidence type="ECO:0000313" key="8">
    <source>
        <dbReference type="EMBL" id="KAA9161577.1"/>
    </source>
</evidence>
<proteinExistence type="predicted"/>
<evidence type="ECO:0000256" key="5">
    <source>
        <dbReference type="SAM" id="MobiDB-lite"/>
    </source>
</evidence>
<comment type="caution">
    <text evidence="8">The sequence shown here is derived from an EMBL/GenBank/DDBJ whole genome shotgun (WGS) entry which is preliminary data.</text>
</comment>
<protein>
    <submittedName>
        <fullName evidence="8">DEAD/DEAH box helicase</fullName>
    </submittedName>
</protein>
<organism evidence="8 9">
    <name type="scientific">Amycolatopsis acidicola</name>
    <dbReference type="NCBI Taxonomy" id="2596893"/>
    <lineage>
        <taxon>Bacteria</taxon>
        <taxon>Bacillati</taxon>
        <taxon>Actinomycetota</taxon>
        <taxon>Actinomycetes</taxon>
        <taxon>Pseudonocardiales</taxon>
        <taxon>Pseudonocardiaceae</taxon>
        <taxon>Amycolatopsis</taxon>
    </lineage>
</organism>
<dbReference type="InterPro" id="IPR011600">
    <property type="entry name" value="Pept_C14_caspase"/>
</dbReference>
<sequence>MPACVAWPPGSVEPVISDPPPCDEPPAQFPAVVNAIVYSRPFAGNDVVSEALPNRRKPRMTEATTFHGLFIGLDHYRDPAFGDLRFARRDAEVLDALFRDTFPAGSATLVADTDATKARIRTEIGQLHRRSTESDVVMVTFSGHGTPTRELATYDAVSDRLAETALPLTDFVGLVERIPARLLIVVLDCCFSGDALTETLRRAEVTYQAKSLAQPMDEYVARDAWRTEPLDRVRGKGKVVLAACAADERAYEKAEFGHGLLTHYLIDGLLGRGEMADGEGVSVLKLVHSVLTSVGWHRHGLTGNRQNAGFEGALGDARLPVFTPGPHYARLGGTVPPQATPALSSLAAHEVPEPFIELWRREIKQLNDVQLAAINVAGVLRGGSVVVSAPTGSGKTLVGELAAVHAKYAGKRTVFLLPSRALVNEQYERFRDRYAPLGIKVIRATGELRDHLPDLRRGQYDFAVLTYEKFTGLVLADPGLLHRTGVLVVDEIHSIFDPQRGPALETLFTRVSRGREPQLIGLSAVLGDPVSLAKWLGAVPVVSDFREVPLVEGTLGLDGRFVGRRSGADGQVDVDEPGWVSLRQADSREDALVTVVEEVVAAGRQVIVFRGTRDAARTTAERLARVLSLRAADAEIAALPRNDAGSVSDHLMTCLRGGVGFHTADLSDAQQRVVVRSFRCRDSAIRVVVATTTLAQGVNLPADVVLLCELRHPDDTEYTVAEYKNMAGRAGRPGHGITEGRSIILTEGGADAEEKRRRYVTARPAPGRSALIEPTIDTGTLVVRVLSTLSADRGWGTDAEILAFLDRTLAAYQAHNAGKPAPFPGDRIRNAVKYLVEHRFVRETPNGVALAPLGEIVARSGISVSSAATVAEALRAISGDAITVGTLLCAAQLAEEVRDVRFAGELPRRESADAVLGSWLRKSGAAAEVVSRLFTSGGEQGVSAGRRAIASTAWVRGSSLERIERLLGTTFLRARRTNPGPVEQAMQRAAGVIGAVIDIAGCVVPGARLGELPDLLPARLELGIVAGHVSIARHAGIEVPRDVFIGLLKGGLDDYAAILSAEDQRGVECLNGDAEMWRSVVAAAQVAKEEAGEPSLEDILSPYDDQPA</sequence>
<evidence type="ECO:0000259" key="6">
    <source>
        <dbReference type="PROSITE" id="PS51192"/>
    </source>
</evidence>
<dbReference type="PANTHER" id="PTHR47961">
    <property type="entry name" value="DNA POLYMERASE THETA, PUTATIVE (AFU_ORTHOLOGUE AFUA_1G05260)-RELATED"/>
    <property type="match status" value="1"/>
</dbReference>
<dbReference type="PROSITE" id="PS51194">
    <property type="entry name" value="HELICASE_CTER"/>
    <property type="match status" value="1"/>
</dbReference>
<evidence type="ECO:0000256" key="3">
    <source>
        <dbReference type="ARBA" id="ARBA00022806"/>
    </source>
</evidence>
<dbReference type="GO" id="GO:0006508">
    <property type="term" value="P:proteolysis"/>
    <property type="evidence" value="ECO:0007669"/>
    <property type="project" value="InterPro"/>
</dbReference>
<feature type="domain" description="Helicase C-terminal" evidence="7">
    <location>
        <begin position="587"/>
        <end position="784"/>
    </location>
</feature>
<dbReference type="GO" id="GO:0003676">
    <property type="term" value="F:nucleic acid binding"/>
    <property type="evidence" value="ECO:0007669"/>
    <property type="project" value="InterPro"/>
</dbReference>
<dbReference type="AlphaFoldDB" id="A0A5N0V5D0"/>
<dbReference type="PANTHER" id="PTHR47961:SF10">
    <property type="entry name" value="ATP-DEPENDENT DNA HELICASE HEL308"/>
    <property type="match status" value="1"/>
</dbReference>
<evidence type="ECO:0000256" key="4">
    <source>
        <dbReference type="ARBA" id="ARBA00022840"/>
    </source>
</evidence>
<dbReference type="InterPro" id="IPR014001">
    <property type="entry name" value="Helicase_ATP-bd"/>
</dbReference>
<feature type="domain" description="Helicase ATP-binding" evidence="6">
    <location>
        <begin position="376"/>
        <end position="544"/>
    </location>
</feature>
<dbReference type="InterPro" id="IPR001650">
    <property type="entry name" value="Helicase_C-like"/>
</dbReference>
<keyword evidence="2" id="KW-0378">Hydrolase</keyword>
<evidence type="ECO:0000256" key="1">
    <source>
        <dbReference type="ARBA" id="ARBA00022741"/>
    </source>
</evidence>
<dbReference type="InterPro" id="IPR027417">
    <property type="entry name" value="P-loop_NTPase"/>
</dbReference>
<dbReference type="SMART" id="SM00490">
    <property type="entry name" value="HELICc"/>
    <property type="match status" value="1"/>
</dbReference>
<keyword evidence="4" id="KW-0067">ATP-binding</keyword>
<evidence type="ECO:0000256" key="2">
    <source>
        <dbReference type="ARBA" id="ARBA00022801"/>
    </source>
</evidence>
<dbReference type="GO" id="GO:0004386">
    <property type="term" value="F:helicase activity"/>
    <property type="evidence" value="ECO:0007669"/>
    <property type="project" value="UniProtKB-KW"/>
</dbReference>
<dbReference type="Gene3D" id="3.40.50.1460">
    <property type="match status" value="1"/>
</dbReference>
<dbReference type="Pfam" id="PF00271">
    <property type="entry name" value="Helicase_C"/>
    <property type="match status" value="1"/>
</dbReference>
<dbReference type="OrthoDB" id="3197455at2"/>
<keyword evidence="9" id="KW-1185">Reference proteome</keyword>
<dbReference type="Proteomes" id="UP000319769">
    <property type="component" value="Unassembled WGS sequence"/>
</dbReference>
<dbReference type="InterPro" id="IPR050474">
    <property type="entry name" value="Hel308_SKI2-like"/>
</dbReference>
<keyword evidence="1" id="KW-0547">Nucleotide-binding</keyword>
<evidence type="ECO:0000313" key="9">
    <source>
        <dbReference type="Proteomes" id="UP000319769"/>
    </source>
</evidence>
<feature type="region of interest" description="Disordered" evidence="5">
    <location>
        <begin position="1089"/>
        <end position="1108"/>
    </location>
</feature>
<dbReference type="GO" id="GO:0004197">
    <property type="term" value="F:cysteine-type endopeptidase activity"/>
    <property type="evidence" value="ECO:0007669"/>
    <property type="project" value="InterPro"/>
</dbReference>
<dbReference type="PROSITE" id="PS51192">
    <property type="entry name" value="HELICASE_ATP_BIND_1"/>
    <property type="match status" value="1"/>
</dbReference>
<name>A0A5N0V5D0_9PSEU</name>
<keyword evidence="3 8" id="KW-0347">Helicase</keyword>
<gene>
    <name evidence="8" type="ORF">FPZ12_013780</name>
</gene>
<dbReference type="SUPFAM" id="SSF52540">
    <property type="entry name" value="P-loop containing nucleoside triphosphate hydrolases"/>
    <property type="match status" value="1"/>
</dbReference>
<dbReference type="EMBL" id="VMNW02000016">
    <property type="protein sequence ID" value="KAA9161577.1"/>
    <property type="molecule type" value="Genomic_DNA"/>
</dbReference>
<dbReference type="InterPro" id="IPR011545">
    <property type="entry name" value="DEAD/DEAH_box_helicase_dom"/>
</dbReference>
<dbReference type="SMART" id="SM00487">
    <property type="entry name" value="DEXDc"/>
    <property type="match status" value="1"/>
</dbReference>
<dbReference type="Gene3D" id="1.10.3380.30">
    <property type="match status" value="1"/>
</dbReference>
<dbReference type="GO" id="GO:0005524">
    <property type="term" value="F:ATP binding"/>
    <property type="evidence" value="ECO:0007669"/>
    <property type="project" value="UniProtKB-KW"/>
</dbReference>
<dbReference type="Pfam" id="PF00656">
    <property type="entry name" value="Peptidase_C14"/>
    <property type="match status" value="1"/>
</dbReference>